<dbReference type="HOGENOM" id="CLU_091623_0_0_4"/>
<dbReference type="STRING" id="888741.HMPREF9098_1889"/>
<gene>
    <name evidence="1" type="ORF">HMPREF9098_1889</name>
</gene>
<keyword evidence="2" id="KW-1185">Reference proteome</keyword>
<evidence type="ECO:0000313" key="2">
    <source>
        <dbReference type="Proteomes" id="UP000004088"/>
    </source>
</evidence>
<dbReference type="Proteomes" id="UP000004088">
    <property type="component" value="Unassembled WGS sequence"/>
</dbReference>
<dbReference type="AlphaFoldDB" id="F0F1A4"/>
<protein>
    <submittedName>
        <fullName evidence="1">Uncharacterized protein</fullName>
    </submittedName>
</protein>
<accession>F0F1A4</accession>
<proteinExistence type="predicted"/>
<comment type="caution">
    <text evidence="1">The sequence shown here is derived from an EMBL/GenBank/DDBJ whole genome shotgun (WGS) entry which is preliminary data.</text>
</comment>
<evidence type="ECO:0000313" key="1">
    <source>
        <dbReference type="EMBL" id="EGC16692.1"/>
    </source>
</evidence>
<reference evidence="1 2" key="1">
    <citation type="submission" date="2011-01" db="EMBL/GenBank/DDBJ databases">
        <authorList>
            <person name="Muzny D."/>
            <person name="Qin X."/>
            <person name="Deng J."/>
            <person name="Jiang H."/>
            <person name="Liu Y."/>
            <person name="Qu J."/>
            <person name="Song X.-Z."/>
            <person name="Zhang L."/>
            <person name="Thornton R."/>
            <person name="Coyle M."/>
            <person name="Francisco L."/>
            <person name="Jackson L."/>
            <person name="Javaid M."/>
            <person name="Korchina V."/>
            <person name="Kovar C."/>
            <person name="Mata R."/>
            <person name="Mathew T."/>
            <person name="Ngo R."/>
            <person name="Nguyen L."/>
            <person name="Nguyen N."/>
            <person name="Okwuonu G."/>
            <person name="Ongeri F."/>
            <person name="Pham C."/>
            <person name="Simmons D."/>
            <person name="Wilczek-Boney K."/>
            <person name="Hale W."/>
            <person name="Jakkamsetti A."/>
            <person name="Pham P."/>
            <person name="Ruth R."/>
            <person name="San Lucas F."/>
            <person name="Warren J."/>
            <person name="Zhang J."/>
            <person name="Zhao Z."/>
            <person name="Zhou C."/>
            <person name="Zhu D."/>
            <person name="Lee S."/>
            <person name="Bess C."/>
            <person name="Blankenburg K."/>
            <person name="Forbes L."/>
            <person name="Fu Q."/>
            <person name="Gubbala S."/>
            <person name="Hirani K."/>
            <person name="Jayaseelan J.C."/>
            <person name="Lara F."/>
            <person name="Munidasa M."/>
            <person name="Palculict T."/>
            <person name="Patil S."/>
            <person name="Pu L.-L."/>
            <person name="Saada N."/>
            <person name="Tang L."/>
            <person name="Weissenberger G."/>
            <person name="Zhu Y."/>
            <person name="Hemphill L."/>
            <person name="Shang Y."/>
            <person name="Youmans B."/>
            <person name="Ayvaz T."/>
            <person name="Ross M."/>
            <person name="Santibanez J."/>
            <person name="Aqrawi P."/>
            <person name="Gross S."/>
            <person name="Joshi V."/>
            <person name="Fowler G."/>
            <person name="Nazareth L."/>
            <person name="Reid J."/>
            <person name="Worley K."/>
            <person name="Petrosino J."/>
            <person name="Highlander S."/>
            <person name="Gibbs R."/>
        </authorList>
    </citation>
    <scope>NUCLEOTIDE SEQUENCE [LARGE SCALE GENOMIC DNA]</scope>
    <source>
        <strain evidence="1 2">ATCC 33394</strain>
    </source>
</reference>
<name>F0F1A4_9NEIS</name>
<sequence>MHENGLCWPCRLLLATEKQPAPYPPFQNKGNLMSHYDNIGFTGITDSQSLVDTTKRVAPQAQEIGRFYAYRDPSGAELWIGTAEEGGAYAVEPYFAGCPQRVWITTVQAGEYGDGTGFAQVWQNGTEAEDGECTDGDYPFIMDIPDIAAFPESTIGTVQTVKVCAFAQSVECFADSAAYEASQPDEEPKWAEQCFIPSGMFTDNAERPRPLAIALFAGFVRRAEKRVNSFTGSPFYYCEIDTYGGIWSAVYPIETFERTPEIGSIIYGEYWITGRLADAPEPAPPTAEKRRFWQKNARQISNH</sequence>
<dbReference type="EMBL" id="AEWV01000039">
    <property type="protein sequence ID" value="EGC16692.1"/>
    <property type="molecule type" value="Genomic_DNA"/>
</dbReference>
<organism evidence="1 2">
    <name type="scientific">Kingella denitrificans ATCC 33394</name>
    <dbReference type="NCBI Taxonomy" id="888741"/>
    <lineage>
        <taxon>Bacteria</taxon>
        <taxon>Pseudomonadati</taxon>
        <taxon>Pseudomonadota</taxon>
        <taxon>Betaproteobacteria</taxon>
        <taxon>Neisseriales</taxon>
        <taxon>Neisseriaceae</taxon>
        <taxon>Kingella</taxon>
    </lineage>
</organism>